<evidence type="ECO:0000256" key="9">
    <source>
        <dbReference type="ARBA" id="ARBA00022839"/>
    </source>
</evidence>
<dbReference type="GO" id="GO:0008408">
    <property type="term" value="F:3'-5' exonuclease activity"/>
    <property type="evidence" value="ECO:0007669"/>
    <property type="project" value="UniProtKB-UniRule"/>
</dbReference>
<keyword evidence="10 12" id="KW-0239">DNA-directed DNA polymerase</keyword>
<dbReference type="Pfam" id="PF07733">
    <property type="entry name" value="DNA_pol3_alpha"/>
    <property type="match status" value="2"/>
</dbReference>
<dbReference type="HAMAP" id="MF_00356">
    <property type="entry name" value="DNApol_PolC"/>
    <property type="match status" value="1"/>
</dbReference>
<dbReference type="EMBL" id="DVML01000007">
    <property type="protein sequence ID" value="HIU22157.1"/>
    <property type="molecule type" value="Genomic_DNA"/>
</dbReference>
<sequence>MQDKMKILLDQIKLPKESYSYYESATLQRIIGNKAKDQYHFLIELESTLPVEKYEQFLEYLPKGFPTIRKVDVRFTVKHILKQYIPEYFKKYISNYAKEHPLYETFLNGQPTLTDGTLTIVVGCKAEKMQLEHIQSELIKYFEHAGFGEMLLEIEIDSTLSHAVYDEIIEEMHAPLPEHMPDPVPPTEEPREPSKKFSKKSYSRKLIQDTDDPDVIVGRKIEEQIMHIDHILGEMNSVVFEGHIFGMEVRDTRTELKIVTLKITDYTDSIYAKMFVNDADDFAHIKKNVKVGNWYVFRGNAKDDQYSKELTVTIRDINALDRPVEEIKDEAEEKRVELHAHTMMSQMDGVVDAKKLVKQARKWGHRAIAITDHNGGQAFPDVYHTICDINKNLAEGEDPFKAIYGTELTLIDDTVDIIIRPDDSPLLETTYVVFDLETTGFNAGGKDSIIEIGAVKICNGEILDRFDQLIDPKRKLPAKIVELTNITDEMLVGMPSEEEAVRDFIAWFGDLPMVAHNAKFDVSFLEMAYKKYNLGTFENTVLDTLELSRTMDNNFARHGLSALVKRYNVPWDEDAHHRADYDAEGTALVLHKMLKKLNDRNYETLRDLEKIVSKDEIHKYGRSHHVNILAKNKTGLKNLFKIISYANTKYLYKTPRILRSEIEKHREGLLIGSGCYESEVFKEARSKSDEELTNIINFYDYVEVQPLDCYDHLLQMNDFASKRELIDHIKKIVRVTEEAGKIIVATGDVHHLTKDDKIYREIIVNQKVPGGGRHPLARSNIKEIPSYHFRTTTEMLEDFAFLGEEKAKEIVVKNTNMIADMVDIIEVIIETGGVPFSPKIENSVETVNELVYGRAHELYGDPLPKIIEERIEQELKGIIGGGFDVIYLIAQKLVKHSNDDGYLVGSRGSVGSSFVATMMGITEVNPLPAHYICPNCKHSIFEEDGEALGAKYSSGFDLPNKKCPKCGTWMHKEGQDMPFATFLGFNADKVPDIDLNFSGDYQWKAHEYTKVLFGVDNVYRAGTIGTVAEKTAFGFVKGYCEDKGIHMRSAEIERLAAGCTGVKRTTGQHPGGIVVIPGYMDVFDFTPFQYPADDATSLWRTTHFDYHAIDQDVLKLDILGHVDPTQLRMLQDLSGMDVTKVPLDDKDTMDIFCSPKPLGVTKEQIMCETGTLGIPEFGTPFTIGMLQDTKPKTFAELIKISGLSHGTDVWLGNAQELIRNNVVPFAKVIGCRDDIMVYLMYNGLEPIKAFKIMEFVRKGKASKDPETWKKYEAEMKEAKIADWFIDSCSKIKYMFPKAHAAAYVISAFRIAWFKVHHPNWYYASYFSVRCTDFDIETMIKGYDAIKNRIIEINNMGKGEASNKDLEVVEVLKIALEATARGITFGNIDLKRSDSMKFVIDEDGTTLIPPFRTIDGLGDTVAKKIVEEREKAEFLSIEDLQKRAKVSGTLIEKMRMMGILDGMEESSQLSLF</sequence>
<dbReference type="Pfam" id="PF00929">
    <property type="entry name" value="RNase_T"/>
    <property type="match status" value="1"/>
</dbReference>
<dbReference type="SMART" id="SM00481">
    <property type="entry name" value="POLIIIAc"/>
    <property type="match status" value="1"/>
</dbReference>
<evidence type="ECO:0000256" key="5">
    <source>
        <dbReference type="ARBA" id="ARBA00022695"/>
    </source>
</evidence>
<dbReference type="SMART" id="SM00479">
    <property type="entry name" value="EXOIII"/>
    <property type="match status" value="1"/>
</dbReference>
<dbReference type="InterPro" id="IPR004805">
    <property type="entry name" value="DnaE2/DnaE/PolC"/>
</dbReference>
<evidence type="ECO:0000256" key="2">
    <source>
        <dbReference type="ARBA" id="ARBA00004496"/>
    </source>
</evidence>
<evidence type="ECO:0000256" key="8">
    <source>
        <dbReference type="ARBA" id="ARBA00022801"/>
    </source>
</evidence>
<dbReference type="PANTHER" id="PTHR32294">
    <property type="entry name" value="DNA POLYMERASE III SUBUNIT ALPHA"/>
    <property type="match status" value="1"/>
</dbReference>
<keyword evidence="8 12" id="KW-0378">Hydrolase</keyword>
<dbReference type="EC" id="2.7.7.7" evidence="12"/>
<dbReference type="Proteomes" id="UP000824087">
    <property type="component" value="Unassembled WGS sequence"/>
</dbReference>
<dbReference type="GO" id="GO:0005737">
    <property type="term" value="C:cytoplasm"/>
    <property type="evidence" value="ECO:0007669"/>
    <property type="project" value="UniProtKB-SubCell"/>
</dbReference>
<dbReference type="NCBIfam" id="NF001688">
    <property type="entry name" value="PRK00448.1"/>
    <property type="match status" value="1"/>
</dbReference>
<organism evidence="16 17">
    <name type="scientific">Candidatus Fimihabitans intestinipullorum</name>
    <dbReference type="NCBI Taxonomy" id="2840820"/>
    <lineage>
        <taxon>Bacteria</taxon>
        <taxon>Bacillati</taxon>
        <taxon>Mycoplasmatota</taxon>
        <taxon>Mycoplasmatota incertae sedis</taxon>
        <taxon>Candidatus Fimihabitans</taxon>
    </lineage>
</organism>
<dbReference type="FunFam" id="3.30.420.10:FF:000045">
    <property type="entry name" value="3'-5' exonuclease DinG"/>
    <property type="match status" value="1"/>
</dbReference>
<dbReference type="InterPro" id="IPR029460">
    <property type="entry name" value="DNAPol_HHH"/>
</dbReference>
<dbReference type="InterPro" id="IPR011708">
    <property type="entry name" value="DNA_pol3_alpha_NTPase_dom"/>
</dbReference>
<evidence type="ECO:0000256" key="13">
    <source>
        <dbReference type="SAM" id="MobiDB-lite"/>
    </source>
</evidence>
<dbReference type="Gene3D" id="1.10.150.700">
    <property type="entry name" value="PolC, middle finger domain"/>
    <property type="match status" value="1"/>
</dbReference>
<dbReference type="Gene3D" id="3.20.20.140">
    <property type="entry name" value="Metal-dependent hydrolases"/>
    <property type="match status" value="2"/>
</dbReference>
<dbReference type="InterPro" id="IPR006308">
    <property type="entry name" value="Pol_III_a_PolC-type_gram_pos"/>
</dbReference>
<feature type="domain" description="Polymerase/histidinol phosphatase N-terminal" evidence="15">
    <location>
        <begin position="336"/>
        <end position="412"/>
    </location>
</feature>
<protein>
    <recommendedName>
        <fullName evidence="12">DNA polymerase III PolC-type</fullName>
        <shortName evidence="12">PolIII</shortName>
        <ecNumber evidence="12">2.7.7.7</ecNumber>
    </recommendedName>
</protein>
<evidence type="ECO:0000256" key="4">
    <source>
        <dbReference type="ARBA" id="ARBA00022679"/>
    </source>
</evidence>
<dbReference type="Gene3D" id="2.40.50.140">
    <property type="entry name" value="Nucleic acid-binding proteins"/>
    <property type="match status" value="1"/>
</dbReference>
<evidence type="ECO:0000256" key="12">
    <source>
        <dbReference type="HAMAP-Rule" id="MF_00356"/>
    </source>
</evidence>
<dbReference type="Gene3D" id="6.10.140.1510">
    <property type="match status" value="1"/>
</dbReference>
<feature type="domain" description="Exonuclease" evidence="14">
    <location>
        <begin position="430"/>
        <end position="599"/>
    </location>
</feature>
<dbReference type="Pfam" id="PF14480">
    <property type="entry name" value="DNA_pol3_a_NI"/>
    <property type="match status" value="1"/>
</dbReference>
<keyword evidence="7 12" id="KW-0540">Nuclease</keyword>
<dbReference type="InterPro" id="IPR012340">
    <property type="entry name" value="NA-bd_OB-fold"/>
</dbReference>
<dbReference type="InterPro" id="IPR006054">
    <property type="entry name" value="DnaQ"/>
</dbReference>
<dbReference type="InterPro" id="IPR004013">
    <property type="entry name" value="PHP_dom"/>
</dbReference>
<dbReference type="GO" id="GO:0003677">
    <property type="term" value="F:DNA binding"/>
    <property type="evidence" value="ECO:0007669"/>
    <property type="project" value="UniProtKB-UniRule"/>
</dbReference>
<keyword evidence="4 12" id="KW-0808">Transferase</keyword>
<dbReference type="InterPro" id="IPR040982">
    <property type="entry name" value="DNA_pol3_finger"/>
</dbReference>
<name>A0A9D1HTS2_9BACT</name>
<dbReference type="InterPro" id="IPR044923">
    <property type="entry name" value="PolC_middle_finger_sf"/>
</dbReference>
<dbReference type="CDD" id="cd06127">
    <property type="entry name" value="DEDDh"/>
    <property type="match status" value="1"/>
</dbReference>
<dbReference type="Pfam" id="PF02811">
    <property type="entry name" value="PHP"/>
    <property type="match status" value="1"/>
</dbReference>
<dbReference type="Gene3D" id="3.30.1900.20">
    <property type="match status" value="2"/>
</dbReference>
<dbReference type="SUPFAM" id="SSF160975">
    <property type="entry name" value="AF1531-like"/>
    <property type="match status" value="1"/>
</dbReference>
<reference evidence="16" key="1">
    <citation type="submission" date="2020-10" db="EMBL/GenBank/DDBJ databases">
        <authorList>
            <person name="Gilroy R."/>
        </authorList>
    </citation>
    <scope>NUCLEOTIDE SEQUENCE</scope>
    <source>
        <strain evidence="16">CHK197-8231</strain>
    </source>
</reference>
<comment type="caution">
    <text evidence="16">The sequence shown here is derived from an EMBL/GenBank/DDBJ whole genome shotgun (WGS) entry which is preliminary data.</text>
</comment>
<gene>
    <name evidence="12" type="primary">polC</name>
    <name evidence="16" type="ORF">IAD49_01105</name>
</gene>
<keyword evidence="5 12" id="KW-0548">Nucleotidyltransferase</keyword>
<dbReference type="InterPro" id="IPR013520">
    <property type="entry name" value="Ribonucl_H"/>
</dbReference>
<dbReference type="Pfam" id="PF14579">
    <property type="entry name" value="HHH_6"/>
    <property type="match status" value="1"/>
</dbReference>
<accession>A0A9D1HTS2</accession>
<evidence type="ECO:0000256" key="11">
    <source>
        <dbReference type="ARBA" id="ARBA00049244"/>
    </source>
</evidence>
<feature type="region of interest" description="Disordered" evidence="13">
    <location>
        <begin position="176"/>
        <end position="203"/>
    </location>
</feature>
<dbReference type="InterPro" id="IPR003141">
    <property type="entry name" value="Pol/His_phosphatase_N"/>
</dbReference>
<dbReference type="SUPFAM" id="SSF53098">
    <property type="entry name" value="Ribonuclease H-like"/>
    <property type="match status" value="1"/>
</dbReference>
<proteinExistence type="inferred from homology"/>
<dbReference type="InterPro" id="IPR028112">
    <property type="entry name" value="DNA_PolC-type_N_I"/>
</dbReference>
<evidence type="ECO:0000259" key="15">
    <source>
        <dbReference type="SMART" id="SM00481"/>
    </source>
</evidence>
<evidence type="ECO:0000256" key="6">
    <source>
        <dbReference type="ARBA" id="ARBA00022705"/>
    </source>
</evidence>
<evidence type="ECO:0000313" key="17">
    <source>
        <dbReference type="Proteomes" id="UP000824087"/>
    </source>
</evidence>
<evidence type="ECO:0000256" key="3">
    <source>
        <dbReference type="ARBA" id="ARBA00022490"/>
    </source>
</evidence>
<dbReference type="GO" id="GO:0006261">
    <property type="term" value="P:DNA-templated DNA replication"/>
    <property type="evidence" value="ECO:0007669"/>
    <property type="project" value="UniProtKB-UniRule"/>
</dbReference>
<dbReference type="GO" id="GO:0003887">
    <property type="term" value="F:DNA-directed DNA polymerase activity"/>
    <property type="evidence" value="ECO:0007669"/>
    <property type="project" value="UniProtKB-UniRule"/>
</dbReference>
<comment type="subcellular location">
    <subcellularLocation>
        <location evidence="2 12">Cytoplasm</location>
    </subcellularLocation>
</comment>
<dbReference type="InterPro" id="IPR012337">
    <property type="entry name" value="RNaseH-like_sf"/>
</dbReference>
<dbReference type="Pfam" id="PF01336">
    <property type="entry name" value="tRNA_anti-codon"/>
    <property type="match status" value="1"/>
</dbReference>
<comment type="catalytic activity">
    <reaction evidence="11 12">
        <text>DNA(n) + a 2'-deoxyribonucleoside 5'-triphosphate = DNA(n+1) + diphosphate</text>
        <dbReference type="Rhea" id="RHEA:22508"/>
        <dbReference type="Rhea" id="RHEA-COMP:17339"/>
        <dbReference type="Rhea" id="RHEA-COMP:17340"/>
        <dbReference type="ChEBI" id="CHEBI:33019"/>
        <dbReference type="ChEBI" id="CHEBI:61560"/>
        <dbReference type="ChEBI" id="CHEBI:173112"/>
        <dbReference type="EC" id="2.7.7.7"/>
    </reaction>
</comment>
<reference evidence="16" key="2">
    <citation type="journal article" date="2021" name="PeerJ">
        <title>Extensive microbial diversity within the chicken gut microbiome revealed by metagenomics and culture.</title>
        <authorList>
            <person name="Gilroy R."/>
            <person name="Ravi A."/>
            <person name="Getino M."/>
            <person name="Pursley I."/>
            <person name="Horton D.L."/>
            <person name="Alikhan N.F."/>
            <person name="Baker D."/>
            <person name="Gharbi K."/>
            <person name="Hall N."/>
            <person name="Watson M."/>
            <person name="Adriaenssens E.M."/>
            <person name="Foster-Nyarko E."/>
            <person name="Jarju S."/>
            <person name="Secka A."/>
            <person name="Antonio M."/>
            <person name="Oren A."/>
            <person name="Chaudhuri R.R."/>
            <person name="La Ragione R."/>
            <person name="Hildebrand F."/>
            <person name="Pallen M.J."/>
        </authorList>
    </citation>
    <scope>NUCLEOTIDE SEQUENCE</scope>
    <source>
        <strain evidence="16">CHK197-8231</strain>
    </source>
</reference>
<dbReference type="NCBIfam" id="TIGR00573">
    <property type="entry name" value="dnaq"/>
    <property type="match status" value="1"/>
</dbReference>
<dbReference type="CDD" id="cd07435">
    <property type="entry name" value="PHP_PolIIIA_POLC"/>
    <property type="match status" value="1"/>
</dbReference>
<evidence type="ECO:0000256" key="7">
    <source>
        <dbReference type="ARBA" id="ARBA00022722"/>
    </source>
</evidence>
<dbReference type="Gene3D" id="3.30.420.10">
    <property type="entry name" value="Ribonuclease H-like superfamily/Ribonuclease H"/>
    <property type="match status" value="1"/>
</dbReference>
<evidence type="ECO:0000256" key="1">
    <source>
        <dbReference type="ARBA" id="ARBA00003452"/>
    </source>
</evidence>
<dbReference type="InterPro" id="IPR036397">
    <property type="entry name" value="RNaseH_sf"/>
</dbReference>
<keyword evidence="9 12" id="KW-0269">Exonuclease</keyword>
<dbReference type="Gene3D" id="1.10.150.870">
    <property type="match status" value="1"/>
</dbReference>
<comment type="similarity">
    <text evidence="12">Belongs to the DNA polymerase type-C family. PolC subfamily.</text>
</comment>
<dbReference type="Pfam" id="PF17657">
    <property type="entry name" value="DNA_pol3_finger"/>
    <property type="match status" value="1"/>
</dbReference>
<evidence type="ECO:0000256" key="10">
    <source>
        <dbReference type="ARBA" id="ARBA00022932"/>
    </source>
</evidence>
<dbReference type="CDD" id="cd04484">
    <property type="entry name" value="polC_OBF"/>
    <property type="match status" value="1"/>
</dbReference>
<evidence type="ECO:0000259" key="14">
    <source>
        <dbReference type="SMART" id="SM00479"/>
    </source>
</evidence>
<keyword evidence="6 12" id="KW-0235">DNA replication</keyword>
<dbReference type="NCBIfam" id="TIGR01405">
    <property type="entry name" value="polC_Gram_pos"/>
    <property type="match status" value="1"/>
</dbReference>
<dbReference type="PANTHER" id="PTHR32294:SF5">
    <property type="entry name" value="DNA POLYMERASE III POLC-TYPE"/>
    <property type="match status" value="1"/>
</dbReference>
<keyword evidence="3 12" id="KW-0963">Cytoplasm</keyword>
<dbReference type="InterPro" id="IPR004365">
    <property type="entry name" value="NA-bd_OB_tRNA"/>
</dbReference>
<comment type="function">
    <text evidence="1 12">Required for replicative DNA synthesis. This DNA polymerase also exhibits 3' to 5' exonuclease activity.</text>
</comment>
<evidence type="ECO:0000313" key="16">
    <source>
        <dbReference type="EMBL" id="HIU22157.1"/>
    </source>
</evidence>